<dbReference type="InterPro" id="IPR007345">
    <property type="entry name" value="Polysacch_pyruvyl_Trfase"/>
</dbReference>
<feature type="domain" description="Polysaccharide pyruvyl transferase" evidence="1">
    <location>
        <begin position="14"/>
        <end position="290"/>
    </location>
</feature>
<proteinExistence type="predicted"/>
<dbReference type="AlphaFoldDB" id="A0A1M4YVI4"/>
<dbReference type="RefSeq" id="WP_004295184.1">
    <property type="nucleotide sequence ID" value="NZ_FQVD01000011.1"/>
</dbReference>
<dbReference type="Proteomes" id="UP000184436">
    <property type="component" value="Unassembled WGS sequence"/>
</dbReference>
<sequence length="350" mass="41377">MRIGILTFHRAHSYGAVLQCYALQQTLAQMEHEVWVIDYRQPYIENLYYKVFNWKCFFSMVVHLHFRYIRDTILRAIYYHRYRKKYLHTTKKCDKDTIPPFDCYVIGSDQLWSLHCTKETDKVYWGQFIRPFHSRVVGYAISSTQDSLYQMGETLIRHCLEAFSSLSFREEIIGKLIYDMVGVKGETVLDPTLLLPFDYWNGFGSVEEKRMSVVVYLMRFRNSEEINRDILRKAHQLAQLLKYEVTDLSANIVSPETFLSYFKSARYVITNSFHGVALALIFEKPLYAIRSYDSLDERYVNLLSLVNGKQMLADKDFSPIAMQIDYTTIRQNLAELRNKSMEYLRDNILS</sequence>
<evidence type="ECO:0000313" key="3">
    <source>
        <dbReference type="Proteomes" id="UP000184436"/>
    </source>
</evidence>
<protein>
    <submittedName>
        <fullName evidence="2">Polysaccharide pyruvyl transferase</fullName>
    </submittedName>
</protein>
<reference evidence="2 3" key="1">
    <citation type="submission" date="2016-11" db="EMBL/GenBank/DDBJ databases">
        <authorList>
            <person name="Jaros S."/>
            <person name="Januszkiewicz K."/>
            <person name="Wedrychowicz H."/>
        </authorList>
    </citation>
    <scope>NUCLEOTIDE SEQUENCE [LARGE SCALE GENOMIC DNA]</scope>
    <source>
        <strain evidence="2 3">DSM 26883</strain>
    </source>
</reference>
<organism evidence="2 3">
    <name type="scientific">Bacteroides faecichinchillae</name>
    <dbReference type="NCBI Taxonomy" id="871325"/>
    <lineage>
        <taxon>Bacteria</taxon>
        <taxon>Pseudomonadati</taxon>
        <taxon>Bacteroidota</taxon>
        <taxon>Bacteroidia</taxon>
        <taxon>Bacteroidales</taxon>
        <taxon>Bacteroidaceae</taxon>
        <taxon>Bacteroides</taxon>
    </lineage>
</organism>
<gene>
    <name evidence="2" type="ORF">SAMN05444349_11148</name>
</gene>
<dbReference type="GO" id="GO:0016740">
    <property type="term" value="F:transferase activity"/>
    <property type="evidence" value="ECO:0007669"/>
    <property type="project" value="UniProtKB-KW"/>
</dbReference>
<dbReference type="STRING" id="871325.SAMN05444349_11148"/>
<keyword evidence="2" id="KW-0808">Transferase</keyword>
<dbReference type="EMBL" id="FQVD01000011">
    <property type="protein sequence ID" value="SHF09502.1"/>
    <property type="molecule type" value="Genomic_DNA"/>
</dbReference>
<keyword evidence="3" id="KW-1185">Reference proteome</keyword>
<evidence type="ECO:0000313" key="2">
    <source>
        <dbReference type="EMBL" id="SHF09502.1"/>
    </source>
</evidence>
<dbReference type="OrthoDB" id="9799278at2"/>
<name>A0A1M4YVI4_9BACE</name>
<accession>A0A1M4YVI4</accession>
<evidence type="ECO:0000259" key="1">
    <source>
        <dbReference type="Pfam" id="PF04230"/>
    </source>
</evidence>
<dbReference type="Pfam" id="PF04230">
    <property type="entry name" value="PS_pyruv_trans"/>
    <property type="match status" value="1"/>
</dbReference>